<dbReference type="GO" id="GO:0000976">
    <property type="term" value="F:transcription cis-regulatory region binding"/>
    <property type="evidence" value="ECO:0007669"/>
    <property type="project" value="TreeGrafter"/>
</dbReference>
<dbReference type="FunFam" id="1.10.10.60:FF:000141">
    <property type="entry name" value="TetR family transcriptional regulator"/>
    <property type="match status" value="1"/>
</dbReference>
<sequence>MRVKSEERRQAILDIAKKSFLEQGFEKTSMSFISKELGGSKATLYNYFDSKEEIFEAVMHQGMAEQILKAFLMLKEKSDLESDLKIFGFKYLRSLLSPEPIAIYRMAVSESERSNLGRQFYANGPEKGIHSISNYLQNQVEGGALVECDTTLAAFQLQALLNASFIERYALGAIEAPSDAQIKQHVEFAIDCFLKLYRKA</sequence>
<dbReference type="SUPFAM" id="SSF48498">
    <property type="entry name" value="Tetracyclin repressor-like, C-terminal domain"/>
    <property type="match status" value="1"/>
</dbReference>
<dbReference type="PRINTS" id="PR00455">
    <property type="entry name" value="HTHTETR"/>
</dbReference>
<evidence type="ECO:0000313" key="7">
    <source>
        <dbReference type="Proteomes" id="UP000198854"/>
    </source>
</evidence>
<evidence type="ECO:0000256" key="1">
    <source>
        <dbReference type="ARBA" id="ARBA00023015"/>
    </source>
</evidence>
<evidence type="ECO:0000256" key="3">
    <source>
        <dbReference type="ARBA" id="ARBA00023163"/>
    </source>
</evidence>
<dbReference type="PROSITE" id="PS50977">
    <property type="entry name" value="HTH_TETR_2"/>
    <property type="match status" value="1"/>
</dbReference>
<dbReference type="EMBL" id="FNDD01000005">
    <property type="protein sequence ID" value="SDG96978.1"/>
    <property type="molecule type" value="Genomic_DNA"/>
</dbReference>
<dbReference type="InterPro" id="IPR039536">
    <property type="entry name" value="TetR_C_Proteobacteria"/>
</dbReference>
<dbReference type="InterPro" id="IPR036271">
    <property type="entry name" value="Tet_transcr_reg_TetR-rel_C_sf"/>
</dbReference>
<dbReference type="Proteomes" id="UP000198854">
    <property type="component" value="Unassembled WGS sequence"/>
</dbReference>
<reference evidence="6 7" key="1">
    <citation type="submission" date="2016-10" db="EMBL/GenBank/DDBJ databases">
        <authorList>
            <person name="de Groot N.N."/>
        </authorList>
    </citation>
    <scope>NUCLEOTIDE SEQUENCE [LARGE SCALE GENOMIC DNA]</scope>
    <source>
        <strain evidence="6 7">CGMCC 1.10228</strain>
    </source>
</reference>
<dbReference type="Gene3D" id="1.10.357.10">
    <property type="entry name" value="Tetracycline Repressor, domain 2"/>
    <property type="match status" value="1"/>
</dbReference>
<proteinExistence type="predicted"/>
<dbReference type="InterPro" id="IPR050109">
    <property type="entry name" value="HTH-type_TetR-like_transc_reg"/>
</dbReference>
<keyword evidence="3" id="KW-0804">Transcription</keyword>
<keyword evidence="2 4" id="KW-0238">DNA-binding</keyword>
<dbReference type="AlphaFoldDB" id="A0A1G7YKA4"/>
<dbReference type="Pfam" id="PF14246">
    <property type="entry name" value="TetR_C_7"/>
    <property type="match status" value="1"/>
</dbReference>
<feature type="DNA-binding region" description="H-T-H motif" evidence="4">
    <location>
        <begin position="29"/>
        <end position="48"/>
    </location>
</feature>
<feature type="domain" description="HTH tetR-type" evidence="5">
    <location>
        <begin position="6"/>
        <end position="66"/>
    </location>
</feature>
<evidence type="ECO:0000256" key="2">
    <source>
        <dbReference type="ARBA" id="ARBA00023125"/>
    </source>
</evidence>
<evidence type="ECO:0000256" key="4">
    <source>
        <dbReference type="PROSITE-ProRule" id="PRU00335"/>
    </source>
</evidence>
<organism evidence="6 7">
    <name type="scientific">Vibrio xiamenensis</name>
    <dbReference type="NCBI Taxonomy" id="861298"/>
    <lineage>
        <taxon>Bacteria</taxon>
        <taxon>Pseudomonadati</taxon>
        <taxon>Pseudomonadota</taxon>
        <taxon>Gammaproteobacteria</taxon>
        <taxon>Vibrionales</taxon>
        <taxon>Vibrionaceae</taxon>
        <taxon>Vibrio</taxon>
    </lineage>
</organism>
<dbReference type="GO" id="GO:0003700">
    <property type="term" value="F:DNA-binding transcription factor activity"/>
    <property type="evidence" value="ECO:0007669"/>
    <property type="project" value="TreeGrafter"/>
</dbReference>
<keyword evidence="1" id="KW-0805">Transcription regulation</keyword>
<dbReference type="PANTHER" id="PTHR30055:SF119">
    <property type="entry name" value="NALC"/>
    <property type="match status" value="1"/>
</dbReference>
<dbReference type="PANTHER" id="PTHR30055">
    <property type="entry name" value="HTH-TYPE TRANSCRIPTIONAL REGULATOR RUTR"/>
    <property type="match status" value="1"/>
</dbReference>
<dbReference type="InterPro" id="IPR009057">
    <property type="entry name" value="Homeodomain-like_sf"/>
</dbReference>
<dbReference type="STRING" id="861298.SAMN04488136_105189"/>
<protein>
    <submittedName>
        <fullName evidence="6">Transcriptional regulator, TetR family</fullName>
    </submittedName>
</protein>
<dbReference type="InterPro" id="IPR001647">
    <property type="entry name" value="HTH_TetR"/>
</dbReference>
<evidence type="ECO:0000259" key="5">
    <source>
        <dbReference type="PROSITE" id="PS50977"/>
    </source>
</evidence>
<accession>A0A1G7YKA4</accession>
<dbReference type="Pfam" id="PF00440">
    <property type="entry name" value="TetR_N"/>
    <property type="match status" value="1"/>
</dbReference>
<dbReference type="OrthoDB" id="8535430at2"/>
<dbReference type="Gene3D" id="1.10.10.60">
    <property type="entry name" value="Homeodomain-like"/>
    <property type="match status" value="1"/>
</dbReference>
<evidence type="ECO:0000313" key="6">
    <source>
        <dbReference type="EMBL" id="SDG96978.1"/>
    </source>
</evidence>
<dbReference type="SUPFAM" id="SSF46689">
    <property type="entry name" value="Homeodomain-like"/>
    <property type="match status" value="1"/>
</dbReference>
<name>A0A1G7YKA4_9VIBR</name>
<keyword evidence="7" id="KW-1185">Reference proteome</keyword>
<gene>
    <name evidence="6" type="ORF">SAMN04488136_105189</name>
</gene>
<dbReference type="RefSeq" id="WP_093271093.1">
    <property type="nucleotide sequence ID" value="NZ_FNDD01000005.1"/>
</dbReference>